<feature type="region of interest" description="Disordered" evidence="1">
    <location>
        <begin position="244"/>
        <end position="274"/>
    </location>
</feature>
<evidence type="ECO:0000313" key="2">
    <source>
        <dbReference type="EMBL" id="CAD7204364.1"/>
    </source>
</evidence>
<feature type="compositionally biased region" description="Basic and acidic residues" evidence="1">
    <location>
        <begin position="244"/>
        <end position="253"/>
    </location>
</feature>
<name>A0A7R8ZE49_TIMDO</name>
<protein>
    <submittedName>
        <fullName evidence="2">Uncharacterized protein</fullName>
    </submittedName>
</protein>
<dbReference type="EMBL" id="OA572177">
    <property type="protein sequence ID" value="CAD7204364.1"/>
    <property type="molecule type" value="Genomic_DNA"/>
</dbReference>
<reference evidence="2" key="1">
    <citation type="submission" date="2020-11" db="EMBL/GenBank/DDBJ databases">
        <authorList>
            <person name="Tran Van P."/>
        </authorList>
    </citation>
    <scope>NUCLEOTIDE SEQUENCE</scope>
</reference>
<dbReference type="Gene3D" id="1.20.890.10">
    <property type="entry name" value="cAMP-dependent protein kinase regulatory subunit, dimerization-anchoring domain"/>
    <property type="match status" value="1"/>
</dbReference>
<accession>A0A7R8ZE49</accession>
<dbReference type="AlphaFoldDB" id="A0A7R8ZE49"/>
<gene>
    <name evidence="2" type="ORF">TDIB3V08_LOCUS10523</name>
</gene>
<organism evidence="2">
    <name type="scientific">Timema douglasi</name>
    <name type="common">Walking stick</name>
    <dbReference type="NCBI Taxonomy" id="61478"/>
    <lineage>
        <taxon>Eukaryota</taxon>
        <taxon>Metazoa</taxon>
        <taxon>Ecdysozoa</taxon>
        <taxon>Arthropoda</taxon>
        <taxon>Hexapoda</taxon>
        <taxon>Insecta</taxon>
        <taxon>Pterygota</taxon>
        <taxon>Neoptera</taxon>
        <taxon>Polyneoptera</taxon>
        <taxon>Phasmatodea</taxon>
        <taxon>Timematodea</taxon>
        <taxon>Timematoidea</taxon>
        <taxon>Timematidae</taxon>
        <taxon>Timema</taxon>
    </lineage>
</organism>
<evidence type="ECO:0000256" key="1">
    <source>
        <dbReference type="SAM" id="MobiDB-lite"/>
    </source>
</evidence>
<proteinExistence type="predicted"/>
<sequence length="388" mass="42287">MFLILEGQPEADISLESQQTQTNGISDAIEKVSSAEELAVDDKATSKRSLIDFQSLPTRSYLQQTVIPILEEGLTSLTQDRQGYSIGGPQATTACQVPQIGLQIESTTNVSLEMCCIVQTVVPKYGMAEHIVTAGTVLPNSAGISLPGPSQGCNIDKRRKRVRPSSLVIVEMVRPQPRFLVMSRDDANGNLKHSLHIMAITEIPSSNTAYIPVKVEPHRFLNVCKGVVTCFDLNCVSIEEIHEELSPQHEKQPLRSSPSPIPRKRPSRGTSPPALLGILKHGRPLLSHSHSPLEVGMSCGTGEAAKASPTGALRKDQRGTADKITLKKALKALTKLSPKGSTTQSLRDKPKPLLKREVQDRLGKARGPKKVLNQFLFLKDSDMDCEDN</sequence>